<dbReference type="PROSITE" id="PS50076">
    <property type="entry name" value="DNAJ_2"/>
    <property type="match status" value="1"/>
</dbReference>
<evidence type="ECO:0000256" key="2">
    <source>
        <dbReference type="ARBA" id="ARBA00022803"/>
    </source>
</evidence>
<name>A0ABY9XA81_9BACT</name>
<sequence length="821" mass="82760">MPRGPAGVPVAGPGAVTRPPVPGAGVPVARPGAPGAVTRPPVPGAGVPVANPGAAVTRAPVPGVGLPVAKPGAVTRPPVPGAGVPVANPGAPAATQPGAPAASPGARPAAPPPGAVSPGVPAGAAPAGARPAAPPPGAVSPGAPANAALAGAARPPPAMTPGPGMPGTPAPATAQRPAAPGAAPHPAPPGTPPGAAARPAAPGAPAQPAPTAAPASAASPAPGLEQPPPTSGQLETHSPVRLYGLIAAGNHTGLLTLTLADCTVSIHFRKGNPEFIDSSLPEDALGTWLVQSKLVTPEQLQQAEAARSRFGGEVLAALFGLGLLQPATAFTQLAQRAQNILLKGLRAESGSFSFEAKDLPAARAMPLGNKWAVLSELVRRIPSADLRRRLQPVLNLPVMKSQGRVATGDLRLTPHEVRVHALIDGVRSTGQLLNDLPQDADHLLRLVFLLKELEGVSFAAVRAAAPQATAAAKPATQPGIAQAGATPQAAAAKPATPPAAAPQAPAAKPATQPGIAQAGATPQAAAKPATPPAAAPQAPAAKPATPPSAAAPQAPRPAAPAATAPAAKPAAPAAAAPAAATAPAAAAASGSAPGANDIAALRELAEKLKEQNHFERLGLGADTNGPAVKIAYFKLAKLYHPDTLPPGAPPEMEKLKADIFAYIGDAYRTLSDDKSRAAYIEDLKSGGSGQAQVDIEAILKSEELFRKAGIYIKARKFADAAKLLDEAIQLNPEEPEFFAWRGYTRFFTFEDKKTGYNEAYRDIQHCLKKNEKVASAHYFLGVIAKLCGDNSGALKHFQKTVEVQPNHIDAQREIRMAQQKK</sequence>
<dbReference type="InterPro" id="IPR011990">
    <property type="entry name" value="TPR-like_helical_dom_sf"/>
</dbReference>
<feature type="compositionally biased region" description="Pro residues" evidence="4">
    <location>
        <begin position="183"/>
        <end position="192"/>
    </location>
</feature>
<feature type="repeat" description="TPR" evidence="3">
    <location>
        <begin position="701"/>
        <end position="734"/>
    </location>
</feature>
<dbReference type="SUPFAM" id="SSF160246">
    <property type="entry name" value="EspE N-terminal domain-like"/>
    <property type="match status" value="1"/>
</dbReference>
<dbReference type="Gene3D" id="1.10.287.110">
    <property type="entry name" value="DnaJ domain"/>
    <property type="match status" value="1"/>
</dbReference>
<dbReference type="EMBL" id="CP043494">
    <property type="protein sequence ID" value="WNG52300.1"/>
    <property type="molecule type" value="Genomic_DNA"/>
</dbReference>
<evidence type="ECO:0000259" key="5">
    <source>
        <dbReference type="PROSITE" id="PS50076"/>
    </source>
</evidence>
<organism evidence="6 7">
    <name type="scientific">Archangium minus</name>
    <dbReference type="NCBI Taxonomy" id="83450"/>
    <lineage>
        <taxon>Bacteria</taxon>
        <taxon>Pseudomonadati</taxon>
        <taxon>Myxococcota</taxon>
        <taxon>Myxococcia</taxon>
        <taxon>Myxococcales</taxon>
        <taxon>Cystobacterineae</taxon>
        <taxon>Archangiaceae</taxon>
        <taxon>Archangium</taxon>
    </lineage>
</organism>
<dbReference type="PROSITE" id="PS50005">
    <property type="entry name" value="TPR"/>
    <property type="match status" value="2"/>
</dbReference>
<feature type="compositionally biased region" description="Low complexity" evidence="4">
    <location>
        <begin position="535"/>
        <end position="553"/>
    </location>
</feature>
<dbReference type="SUPFAM" id="SSF48452">
    <property type="entry name" value="TPR-like"/>
    <property type="match status" value="1"/>
</dbReference>
<keyword evidence="2 3" id="KW-0802">TPR repeat</keyword>
<feature type="compositionally biased region" description="Pro residues" evidence="4">
    <location>
        <begin position="154"/>
        <end position="169"/>
    </location>
</feature>
<gene>
    <name evidence="6" type="ORF">F0U60_09505</name>
</gene>
<dbReference type="SUPFAM" id="SSF46565">
    <property type="entry name" value="Chaperone J-domain"/>
    <property type="match status" value="1"/>
</dbReference>
<dbReference type="CDD" id="cd06257">
    <property type="entry name" value="DnaJ"/>
    <property type="match status" value="1"/>
</dbReference>
<dbReference type="SMART" id="SM00271">
    <property type="entry name" value="DnaJ"/>
    <property type="match status" value="1"/>
</dbReference>
<feature type="compositionally biased region" description="Low complexity" evidence="4">
    <location>
        <begin position="116"/>
        <end position="131"/>
    </location>
</feature>
<feature type="region of interest" description="Disordered" evidence="4">
    <location>
        <begin position="70"/>
        <end position="236"/>
    </location>
</feature>
<reference evidence="6 7" key="1">
    <citation type="submission" date="2019-08" db="EMBL/GenBank/DDBJ databases">
        <title>Archangium and Cystobacter genomes.</title>
        <authorList>
            <person name="Chen I.-C.K."/>
            <person name="Wielgoss S."/>
        </authorList>
    </citation>
    <scope>NUCLEOTIDE SEQUENCE [LARGE SCALE GENOMIC DNA]</scope>
    <source>
        <strain evidence="6 7">Cbm 6</strain>
    </source>
</reference>
<dbReference type="SMART" id="SM00028">
    <property type="entry name" value="TPR"/>
    <property type="match status" value="2"/>
</dbReference>
<feature type="repeat" description="TPR" evidence="3">
    <location>
        <begin position="774"/>
        <end position="807"/>
    </location>
</feature>
<dbReference type="Proteomes" id="UP001611383">
    <property type="component" value="Chromosome"/>
</dbReference>
<dbReference type="InterPro" id="IPR025497">
    <property type="entry name" value="PatA-like_N"/>
</dbReference>
<dbReference type="InterPro" id="IPR019734">
    <property type="entry name" value="TPR_rpt"/>
</dbReference>
<feature type="region of interest" description="Disordered" evidence="4">
    <location>
        <begin position="1"/>
        <end position="40"/>
    </location>
</feature>
<feature type="compositionally biased region" description="Low complexity" evidence="4">
    <location>
        <begin position="473"/>
        <end position="494"/>
    </location>
</feature>
<evidence type="ECO:0000313" key="7">
    <source>
        <dbReference type="Proteomes" id="UP001611383"/>
    </source>
</evidence>
<evidence type="ECO:0000256" key="3">
    <source>
        <dbReference type="PROSITE-ProRule" id="PRU00339"/>
    </source>
</evidence>
<accession>A0ABY9XA81</accession>
<feature type="compositionally biased region" description="Low complexity" evidence="4">
    <location>
        <begin position="193"/>
        <end position="223"/>
    </location>
</feature>
<protein>
    <submittedName>
        <fullName evidence="6">DnaJ domain-containing protein</fullName>
    </submittedName>
</protein>
<feature type="compositionally biased region" description="Low complexity" evidence="4">
    <location>
        <begin position="170"/>
        <end position="182"/>
    </location>
</feature>
<evidence type="ECO:0000256" key="1">
    <source>
        <dbReference type="ARBA" id="ARBA00022737"/>
    </source>
</evidence>
<evidence type="ECO:0000256" key="4">
    <source>
        <dbReference type="SAM" id="MobiDB-lite"/>
    </source>
</evidence>
<evidence type="ECO:0000313" key="6">
    <source>
        <dbReference type="EMBL" id="WNG52300.1"/>
    </source>
</evidence>
<feature type="domain" description="J" evidence="5">
    <location>
        <begin position="612"/>
        <end position="683"/>
    </location>
</feature>
<feature type="compositionally biased region" description="Low complexity" evidence="4">
    <location>
        <begin position="71"/>
        <end position="108"/>
    </location>
</feature>
<dbReference type="InterPro" id="IPR037257">
    <property type="entry name" value="T2SS_E_N_sf"/>
</dbReference>
<feature type="compositionally biased region" description="Low complexity" evidence="4">
    <location>
        <begin position="139"/>
        <end position="153"/>
    </location>
</feature>
<dbReference type="Pfam" id="PF14332">
    <property type="entry name" value="DUF4388"/>
    <property type="match status" value="1"/>
</dbReference>
<keyword evidence="7" id="KW-1185">Reference proteome</keyword>
<feature type="compositionally biased region" description="Low complexity" evidence="4">
    <location>
        <begin position="501"/>
        <end position="528"/>
    </location>
</feature>
<feature type="region of interest" description="Disordered" evidence="4">
    <location>
        <begin position="473"/>
        <end position="566"/>
    </location>
</feature>
<dbReference type="InterPro" id="IPR036869">
    <property type="entry name" value="J_dom_sf"/>
</dbReference>
<dbReference type="Gene3D" id="1.25.40.10">
    <property type="entry name" value="Tetratricopeptide repeat domain"/>
    <property type="match status" value="1"/>
</dbReference>
<keyword evidence="1" id="KW-0677">Repeat</keyword>
<dbReference type="PANTHER" id="PTHR45188">
    <property type="entry name" value="DNAJ PROTEIN P58IPK HOMOLOG"/>
    <property type="match status" value="1"/>
</dbReference>
<dbReference type="Pfam" id="PF00226">
    <property type="entry name" value="DnaJ"/>
    <property type="match status" value="1"/>
</dbReference>
<proteinExistence type="predicted"/>
<dbReference type="PANTHER" id="PTHR45188:SF2">
    <property type="entry name" value="DNAJ HOMOLOG SUBFAMILY C MEMBER 7"/>
    <property type="match status" value="1"/>
</dbReference>
<dbReference type="InterPro" id="IPR001623">
    <property type="entry name" value="DnaJ_domain"/>
</dbReference>